<dbReference type="RefSeq" id="WP_370397118.1">
    <property type="nucleotide sequence ID" value="NZ_JALBUT010000005.1"/>
</dbReference>
<name>A0ABU4WHD7_9BACT</name>
<sequence length="260" mass="29100">MTDTFFKIIASSSQGNCAFLKAKDTKILVDAGISPRRIKNALHEINLTLEEIDAIFITHEHSDHCKALLTLPNIENLTVFASETTYETIAYRYEKTQKLRWKVFSAGQSFAFKNIKVSTCAMPHDASECVAYKFDFNQKSIAFITDLGKPTISAKELAKSANVLVLESNYCPVMLQNSNRSAHLKQRISGSHGHLSNADAISILSELDPDFVEHIYLGHVSRECNTVEHIKELIQVLPQKLLSKIEVVNPFEADCAPFAR</sequence>
<dbReference type="InterPro" id="IPR036866">
    <property type="entry name" value="RibonucZ/Hydroxyglut_hydro"/>
</dbReference>
<evidence type="ECO:0000259" key="1">
    <source>
        <dbReference type="SMART" id="SM00849"/>
    </source>
</evidence>
<keyword evidence="3" id="KW-1185">Reference proteome</keyword>
<gene>
    <name evidence="2" type="ORF">MOX91_05705</name>
</gene>
<dbReference type="InterPro" id="IPR001279">
    <property type="entry name" value="Metallo-B-lactamas"/>
</dbReference>
<dbReference type="SUPFAM" id="SSF56281">
    <property type="entry name" value="Metallo-hydrolase/oxidoreductase"/>
    <property type="match status" value="1"/>
</dbReference>
<dbReference type="PANTHER" id="PTHR47619:SF1">
    <property type="entry name" value="EXODEOXYRIBONUCLEASE WALJ"/>
    <property type="match status" value="1"/>
</dbReference>
<dbReference type="EMBL" id="JALBUT010000005">
    <property type="protein sequence ID" value="MDX8415673.1"/>
    <property type="molecule type" value="Genomic_DNA"/>
</dbReference>
<comment type="caution">
    <text evidence="2">The sequence shown here is derived from an EMBL/GenBank/DDBJ whole genome shotgun (WGS) entry which is preliminary data.</text>
</comment>
<accession>A0ABU4WHD7</accession>
<dbReference type="Proteomes" id="UP001275932">
    <property type="component" value="Unassembled WGS sequence"/>
</dbReference>
<dbReference type="Gene3D" id="3.60.15.10">
    <property type="entry name" value="Ribonuclease Z/Hydroxyacylglutathione hydrolase-like"/>
    <property type="match status" value="1"/>
</dbReference>
<evidence type="ECO:0000313" key="3">
    <source>
        <dbReference type="Proteomes" id="UP001275932"/>
    </source>
</evidence>
<dbReference type="SMART" id="SM00849">
    <property type="entry name" value="Lactamase_B"/>
    <property type="match status" value="1"/>
</dbReference>
<evidence type="ECO:0000313" key="2">
    <source>
        <dbReference type="EMBL" id="MDX8415673.1"/>
    </source>
</evidence>
<protein>
    <submittedName>
        <fullName evidence="2">MBL fold metallo-hydrolase</fullName>
    </submittedName>
</protein>
<feature type="domain" description="Metallo-beta-lactamase" evidence="1">
    <location>
        <begin position="14"/>
        <end position="192"/>
    </location>
</feature>
<reference evidence="2 3" key="1">
    <citation type="submission" date="2022-03" db="EMBL/GenBank/DDBJ databases">
        <title>Novel taxa within the pig intestine.</title>
        <authorList>
            <person name="Wylensek D."/>
            <person name="Bishof K."/>
            <person name="Afrizal A."/>
            <person name="Clavel T."/>
        </authorList>
    </citation>
    <scope>NUCLEOTIDE SEQUENCE [LARGE SCALE GENOMIC DNA]</scope>
    <source>
        <strain evidence="2 3">CLA-KB-P66</strain>
    </source>
</reference>
<dbReference type="InterPro" id="IPR052533">
    <property type="entry name" value="WalJ/YycJ-like"/>
</dbReference>
<proteinExistence type="predicted"/>
<organism evidence="2 3">
    <name type="scientific">Intestinicryptomonas porci</name>
    <dbReference type="NCBI Taxonomy" id="2926320"/>
    <lineage>
        <taxon>Bacteria</taxon>
        <taxon>Pseudomonadati</taxon>
        <taxon>Verrucomicrobiota</taxon>
        <taxon>Opitutia</taxon>
        <taxon>Opitutales</taxon>
        <taxon>Intestinicryptomonaceae</taxon>
        <taxon>Intestinicryptomonas</taxon>
    </lineage>
</organism>
<dbReference type="PANTHER" id="PTHR47619">
    <property type="entry name" value="METALLO-HYDROLASE YYCJ-RELATED"/>
    <property type="match status" value="1"/>
</dbReference>
<dbReference type="Pfam" id="PF12706">
    <property type="entry name" value="Lactamase_B_2"/>
    <property type="match status" value="1"/>
</dbReference>